<dbReference type="AlphaFoldDB" id="A0A1E3NJ42"/>
<dbReference type="InterPro" id="IPR015419">
    <property type="entry name" value="CTAG/Pcc1"/>
</dbReference>
<gene>
    <name evidence="2" type="ORF">PICMEDRAFT_26540</name>
</gene>
<dbReference type="EMBL" id="KV454004">
    <property type="protein sequence ID" value="ODQ46167.1"/>
    <property type="molecule type" value="Genomic_DNA"/>
</dbReference>
<sequence length="85" mass="9487">LFSHSQLDIPFQSRQQALVAEQALRPDPVLKPDQSRIEYSVCGSEDCGGVLRIDVQGVDDRVVRVTANNVLESLKTVVECLEEFE</sequence>
<dbReference type="GeneID" id="30179139"/>
<dbReference type="RefSeq" id="XP_019017280.1">
    <property type="nucleotide sequence ID" value="XM_019162452.1"/>
</dbReference>
<reference evidence="2 3" key="1">
    <citation type="journal article" date="2016" name="Proc. Natl. Acad. Sci. U.S.A.">
        <title>Comparative genomics of biotechnologically important yeasts.</title>
        <authorList>
            <person name="Riley R."/>
            <person name="Haridas S."/>
            <person name="Wolfe K.H."/>
            <person name="Lopes M.R."/>
            <person name="Hittinger C.T."/>
            <person name="Goeker M."/>
            <person name="Salamov A.A."/>
            <person name="Wisecaver J.H."/>
            <person name="Long T.M."/>
            <person name="Calvey C.H."/>
            <person name="Aerts A.L."/>
            <person name="Barry K.W."/>
            <person name="Choi C."/>
            <person name="Clum A."/>
            <person name="Coughlan A.Y."/>
            <person name="Deshpande S."/>
            <person name="Douglass A.P."/>
            <person name="Hanson S.J."/>
            <person name="Klenk H.-P."/>
            <person name="LaButti K.M."/>
            <person name="Lapidus A."/>
            <person name="Lindquist E.A."/>
            <person name="Lipzen A.M."/>
            <person name="Meier-Kolthoff J.P."/>
            <person name="Ohm R.A."/>
            <person name="Otillar R.P."/>
            <person name="Pangilinan J.L."/>
            <person name="Peng Y."/>
            <person name="Rokas A."/>
            <person name="Rosa C.A."/>
            <person name="Scheuner C."/>
            <person name="Sibirny A.A."/>
            <person name="Slot J.C."/>
            <person name="Stielow J.B."/>
            <person name="Sun H."/>
            <person name="Kurtzman C.P."/>
            <person name="Blackwell M."/>
            <person name="Grigoriev I.V."/>
            <person name="Jeffries T.W."/>
        </authorList>
    </citation>
    <scope>NUCLEOTIDE SEQUENCE [LARGE SCALE GENOMIC DNA]</scope>
    <source>
        <strain evidence="2 3">NRRL Y-2026</strain>
    </source>
</reference>
<proteinExistence type="inferred from homology"/>
<comment type="similarity">
    <text evidence="1">Belongs to the CTAG/PCC1 family.</text>
</comment>
<name>A0A1E3NJ42_9ASCO</name>
<dbReference type="Proteomes" id="UP000094455">
    <property type="component" value="Unassembled WGS sequence"/>
</dbReference>
<evidence type="ECO:0000256" key="1">
    <source>
        <dbReference type="ARBA" id="ARBA00007073"/>
    </source>
</evidence>
<evidence type="ECO:0000313" key="3">
    <source>
        <dbReference type="Proteomes" id="UP000094455"/>
    </source>
</evidence>
<protein>
    <submittedName>
        <fullName evidence="2">Uncharacterized protein</fullName>
    </submittedName>
</protein>
<keyword evidence="3" id="KW-1185">Reference proteome</keyword>
<feature type="non-terminal residue" evidence="2">
    <location>
        <position position="1"/>
    </location>
</feature>
<feature type="non-terminal residue" evidence="2">
    <location>
        <position position="85"/>
    </location>
</feature>
<accession>A0A1E3NJ42</accession>
<organism evidence="2 3">
    <name type="scientific">Pichia membranifaciens NRRL Y-2026</name>
    <dbReference type="NCBI Taxonomy" id="763406"/>
    <lineage>
        <taxon>Eukaryota</taxon>
        <taxon>Fungi</taxon>
        <taxon>Dikarya</taxon>
        <taxon>Ascomycota</taxon>
        <taxon>Saccharomycotina</taxon>
        <taxon>Pichiomycetes</taxon>
        <taxon>Pichiales</taxon>
        <taxon>Pichiaceae</taxon>
        <taxon>Pichia</taxon>
    </lineage>
</organism>
<evidence type="ECO:0000313" key="2">
    <source>
        <dbReference type="EMBL" id="ODQ46167.1"/>
    </source>
</evidence>
<dbReference type="Pfam" id="PF09341">
    <property type="entry name" value="Pcc1"/>
    <property type="match status" value="1"/>
</dbReference>
<dbReference type="Gene3D" id="3.30.310.50">
    <property type="entry name" value="Alpha-D-phosphohexomutase, C-terminal domain"/>
    <property type="match status" value="1"/>
</dbReference>
<dbReference type="OrthoDB" id="10025739at2759"/>